<keyword evidence="2" id="KW-0812">Transmembrane</keyword>
<feature type="compositionally biased region" description="Basic and acidic residues" evidence="1">
    <location>
        <begin position="194"/>
        <end position="204"/>
    </location>
</feature>
<evidence type="ECO:0000256" key="1">
    <source>
        <dbReference type="SAM" id="MobiDB-lite"/>
    </source>
</evidence>
<gene>
    <name evidence="3" type="ORF">QYM36_006582</name>
</gene>
<keyword evidence="2" id="KW-0472">Membrane</keyword>
<feature type="compositionally biased region" description="Polar residues" evidence="1">
    <location>
        <begin position="234"/>
        <end position="247"/>
    </location>
</feature>
<keyword evidence="4" id="KW-1185">Reference proteome</keyword>
<evidence type="ECO:0000313" key="4">
    <source>
        <dbReference type="Proteomes" id="UP001187531"/>
    </source>
</evidence>
<feature type="region of interest" description="Disordered" evidence="1">
    <location>
        <begin position="388"/>
        <end position="444"/>
    </location>
</feature>
<organism evidence="3 4">
    <name type="scientific">Artemia franciscana</name>
    <name type="common">Brine shrimp</name>
    <name type="synonym">Artemia sanfranciscana</name>
    <dbReference type="NCBI Taxonomy" id="6661"/>
    <lineage>
        <taxon>Eukaryota</taxon>
        <taxon>Metazoa</taxon>
        <taxon>Ecdysozoa</taxon>
        <taxon>Arthropoda</taxon>
        <taxon>Crustacea</taxon>
        <taxon>Branchiopoda</taxon>
        <taxon>Anostraca</taxon>
        <taxon>Artemiidae</taxon>
        <taxon>Artemia</taxon>
    </lineage>
</organism>
<name>A0AA88I429_ARTSF</name>
<feature type="region of interest" description="Disordered" evidence="1">
    <location>
        <begin position="791"/>
        <end position="810"/>
    </location>
</feature>
<feature type="region of interest" description="Disordered" evidence="1">
    <location>
        <begin position="224"/>
        <end position="247"/>
    </location>
</feature>
<sequence>QVVDIRFRLSYLACSGPRRYKHPNLRIYTETATYTGSSTSKPSTSLPLAFTSATGIHVCHYISLLILSFYASSQLHDSSNTNTEWKTVPFTPISDRSAFDLARPFSSTERTEWLTSSIKQGRQLQTMNPLSVVDELSPMTSKSFSADDGSTEVEEELSTQDETHEKLHSHHNSDNTLAGYLSLAPKSQSPTKSSELHNSLHDNDYPWTDYSTLKDDKELLQSTQINSFGPDPNVSDTNQRQLGSSSDSTELLLPIFKSENFSEYEADNLSYKSALKVYSTSQIDSYGENQNVNDIRQNKLEARHHTSNTLNQTSKSDSTISVPFPVDLTSDRKEIYMPNLNNRQRMPDLSTDNIRVPNEKWPFSRSFWSYLDKNDNSSHIDRRQEFQLASFNRKPQSKHESTFQNEIKSISREDTSGEKNPDTKKNRHLQSSHSIDHGDVFTGIPQTTDTYQKVNLVENSENDKGGIFTSLNINNDSDKMRKNFNDQKGVYVSIDRVNYLVRKEPKNGNYLRTSLERKREETSANFKTAGNILGKTFSNFSTAFQSETATGRKYSLENLIHHQNEEILNKNTLQHQFEDEQTLITENTPYDFTTSYPTSLSSLEVLNKIQWSPVEKETANFISDTLEEKSANFELPLDLQKDSEKLKEGYLGSGERETTADPSFHSNRGNVTTSLKTQPFLEDILFKNQSLHEPSRQNEKRMNKSIFPENQSFYFRHKEFPIPDDWEIKSAGTTIKKAFDIGHIPDVLSDIYDVRKKGEKPTMFKNKSRLSIQNINVDIFGINGSVQVSKKDELTPDKANEKSPVDIKSESSKDALSTLSERILSLISRSYPNYTDHDTIEVYLRFEVQNTSKSDSNDETFFFKKKQDLKDISKSVDFTSIQQDLRVSNITELADLFAFFLVVDPHKRNKKTYKNTLPKLINHKEQFGPQKVLPSDSFASRKITLPSITTSEPMKSSLYDQQLSGSTETAWLDSEQAYDEISVLDTFGEVPISSKKMEKENFHSKRAISRNWNILLNKSENVQGSGFVSIANWLQEKSLFSQILENRDDIQQTEGKSSMVDINPLMKGKIQSLRDSESRDIKSLKTENKNEQTVDKHNSDRKKYTVLDFRLLPIDLGIKEKNNLEHYRRNVSAPSIFSQNKNSEDVEDKKDGIEIADIYKSTTSLHGFDLNSAQVSNPLKSESSNSLTKEISSLEARISPGNQEVLLADQIVFPLEPDRKFSFELKVNNASWVEAFNFSSISKDTIQQKTNAFQEDGEEIRNENFSTSTLKVNAPDYHFSRLENNFKESFNSNRSNLKMNFYRNLLKPENNKDFHKLNKNKISERIPFNITYSSSKKDYVARDTLPTQHHENKPVSINSIFVFYTLFPPTIQESVKAEEDSFSSHASFLQQRTRRGQETISNKPPVYTWPRIDKSILETSIPPNKSETEGPDFNVNALQPISKSHTKRDIMINTVDNLDDADDITHRCWPWIVLILSGNLKIAAMRELDFPLYLRLNLAARFDGSLNDYFVNNVTFYPILAANISVRTELYAKTKRTLCKASNIPLIRLNGYDFSVMNVIDNVTISNRVNVLESESIVNNSSIWRQKPVLLSAIGTVACFCAVAVILGAILHCHGTHEAEPFLIINSVRTKPPPPPPVIYSRRLAEEMNFGYFRRVLKQNHTKKRDKFSSLSAKLILNDLTYKNSFFE</sequence>
<feature type="region of interest" description="Disordered" evidence="1">
    <location>
        <begin position="651"/>
        <end position="671"/>
    </location>
</feature>
<keyword evidence="2" id="KW-1133">Transmembrane helix</keyword>
<feature type="compositionally biased region" description="Acidic residues" evidence="1">
    <location>
        <begin position="149"/>
        <end position="159"/>
    </location>
</feature>
<feature type="non-terminal residue" evidence="3">
    <location>
        <position position="1688"/>
    </location>
</feature>
<feature type="region of interest" description="Disordered" evidence="1">
    <location>
        <begin position="305"/>
        <end position="324"/>
    </location>
</feature>
<feature type="compositionally biased region" description="Basic and acidic residues" evidence="1">
    <location>
        <begin position="409"/>
        <end position="424"/>
    </location>
</feature>
<comment type="caution">
    <text evidence="3">The sequence shown here is derived from an EMBL/GenBank/DDBJ whole genome shotgun (WGS) entry which is preliminary data.</text>
</comment>
<feature type="region of interest" description="Disordered" evidence="1">
    <location>
        <begin position="1076"/>
        <end position="1097"/>
    </location>
</feature>
<accession>A0AA88I429</accession>
<evidence type="ECO:0000256" key="2">
    <source>
        <dbReference type="SAM" id="Phobius"/>
    </source>
</evidence>
<reference evidence="3" key="1">
    <citation type="submission" date="2023-07" db="EMBL/GenBank/DDBJ databases">
        <title>Chromosome-level genome assembly of Artemia franciscana.</title>
        <authorList>
            <person name="Jo E."/>
        </authorList>
    </citation>
    <scope>NUCLEOTIDE SEQUENCE</scope>
    <source>
        <tissue evidence="3">Whole body</tissue>
    </source>
</reference>
<protein>
    <submittedName>
        <fullName evidence="3">Uncharacterized protein</fullName>
    </submittedName>
</protein>
<evidence type="ECO:0000313" key="3">
    <source>
        <dbReference type="EMBL" id="KAK2717826.1"/>
    </source>
</evidence>
<feature type="compositionally biased region" description="Polar residues" evidence="1">
    <location>
        <begin position="307"/>
        <end position="321"/>
    </location>
</feature>
<dbReference type="EMBL" id="JAVRJZ010000010">
    <property type="protein sequence ID" value="KAK2717826.1"/>
    <property type="molecule type" value="Genomic_DNA"/>
</dbReference>
<feature type="compositionally biased region" description="Polar residues" evidence="1">
    <location>
        <begin position="660"/>
        <end position="671"/>
    </location>
</feature>
<feature type="region of interest" description="Disordered" evidence="1">
    <location>
        <begin position="140"/>
        <end position="205"/>
    </location>
</feature>
<dbReference type="Proteomes" id="UP001187531">
    <property type="component" value="Unassembled WGS sequence"/>
</dbReference>
<feature type="transmembrane region" description="Helical" evidence="2">
    <location>
        <begin position="1589"/>
        <end position="1611"/>
    </location>
</feature>
<proteinExistence type="predicted"/>